<dbReference type="InterPro" id="IPR050246">
    <property type="entry name" value="Class_II_FBP_aldolase"/>
</dbReference>
<gene>
    <name evidence="2" type="ORF">KUA55_07190</name>
</gene>
<dbReference type="PANTHER" id="PTHR30304:SF0">
    <property type="entry name" value="D-TAGATOSE-1,6-BISPHOSPHATE ALDOLASE SUBUNIT GATY-RELATED"/>
    <property type="match status" value="1"/>
</dbReference>
<sequence>MLVNLKTVLEKAKTEKYAVGAFNATDLNTARGIIAAAEAENAPVILQFAEVHGQYISLEQAASMYLQLAQTAKVPVVVHLDHGENFDTIVKAMHLGFTSVMVDASTQPFKENITRTNQVLEIARALNVSVEAELGIMNAEDGSGALDYDQMDDTYTNVAEAAEFVKATDVDALAIAFGTVHGLYKAEPHLNYQRIKEIHDKTNKPLVMHGGSGLKDEEYRESIKNGITKINYYSTMSYEVTNGLRDYLNKNSDAFLFDVDMKTIELVKENIAAKIRVFGSSNKA</sequence>
<dbReference type="InterPro" id="IPR000771">
    <property type="entry name" value="FBA_II"/>
</dbReference>
<name>A0ABS6TC24_9ENTE</name>
<comment type="caution">
    <text evidence="2">The sequence shown here is derived from an EMBL/GenBank/DDBJ whole genome shotgun (WGS) entry which is preliminary data.</text>
</comment>
<dbReference type="PROSITE" id="PS00602">
    <property type="entry name" value="ALDOLASE_CLASS_II_1"/>
    <property type="match status" value="1"/>
</dbReference>
<dbReference type="RefSeq" id="WP_218325523.1">
    <property type="nucleotide sequence ID" value="NZ_JAHUZB010000003.1"/>
</dbReference>
<evidence type="ECO:0000313" key="3">
    <source>
        <dbReference type="Proteomes" id="UP000774130"/>
    </source>
</evidence>
<dbReference type="EMBL" id="JAHUZB010000003">
    <property type="protein sequence ID" value="MBV7390458.1"/>
    <property type="molecule type" value="Genomic_DNA"/>
</dbReference>
<proteinExistence type="predicted"/>
<evidence type="ECO:0000313" key="2">
    <source>
        <dbReference type="EMBL" id="MBV7390458.1"/>
    </source>
</evidence>
<dbReference type="CDD" id="cd00947">
    <property type="entry name" value="TBP_aldolase_IIB"/>
    <property type="match status" value="1"/>
</dbReference>
<comment type="cofactor">
    <cofactor evidence="1">
        <name>Zn(2+)</name>
        <dbReference type="ChEBI" id="CHEBI:29105"/>
    </cofactor>
</comment>
<keyword evidence="3" id="KW-1185">Reference proteome</keyword>
<dbReference type="NCBIfam" id="TIGR00167">
    <property type="entry name" value="cbbA"/>
    <property type="match status" value="1"/>
</dbReference>
<protein>
    <submittedName>
        <fullName evidence="2">Class II fructose-bisphosphate aldolase</fullName>
    </submittedName>
</protein>
<evidence type="ECO:0000256" key="1">
    <source>
        <dbReference type="ARBA" id="ARBA00001947"/>
    </source>
</evidence>
<dbReference type="PIRSF" id="PIRSF001359">
    <property type="entry name" value="F_bP_aldolase_II"/>
    <property type="match status" value="1"/>
</dbReference>
<accession>A0ABS6TC24</accession>
<reference evidence="2 3" key="1">
    <citation type="submission" date="2021-06" db="EMBL/GenBank/DDBJ databases">
        <title>Enterococcus alishanensis sp. nov., a novel lactic acid bacterium isolated from fresh coffee beans.</title>
        <authorList>
            <person name="Chen Y.-S."/>
        </authorList>
    </citation>
    <scope>NUCLEOTIDE SEQUENCE [LARGE SCALE GENOMIC DNA]</scope>
    <source>
        <strain evidence="2 3">ALS3</strain>
    </source>
</reference>
<dbReference type="Pfam" id="PF01116">
    <property type="entry name" value="F_bP_aldolase"/>
    <property type="match status" value="1"/>
</dbReference>
<dbReference type="Proteomes" id="UP000774130">
    <property type="component" value="Unassembled WGS sequence"/>
</dbReference>
<dbReference type="PANTHER" id="PTHR30304">
    <property type="entry name" value="D-TAGATOSE-1,6-BISPHOSPHATE ALDOLASE"/>
    <property type="match status" value="1"/>
</dbReference>
<organism evidence="2 3">
    <name type="scientific">Enterococcus alishanensis</name>
    <dbReference type="NCBI Taxonomy" id="1303817"/>
    <lineage>
        <taxon>Bacteria</taxon>
        <taxon>Bacillati</taxon>
        <taxon>Bacillota</taxon>
        <taxon>Bacilli</taxon>
        <taxon>Lactobacillales</taxon>
        <taxon>Enterococcaceae</taxon>
        <taxon>Enterococcus</taxon>
    </lineage>
</organism>